<dbReference type="Proteomes" id="UP001165101">
    <property type="component" value="Unassembled WGS sequence"/>
</dbReference>
<reference evidence="1" key="1">
    <citation type="submission" date="2023-04" db="EMBL/GenBank/DDBJ databases">
        <title>Candida boidinii NBRC 1967.</title>
        <authorList>
            <person name="Ichikawa N."/>
            <person name="Sato H."/>
            <person name="Tonouchi N."/>
        </authorList>
    </citation>
    <scope>NUCLEOTIDE SEQUENCE</scope>
    <source>
        <strain evidence="1">NBRC 1967</strain>
    </source>
</reference>
<evidence type="ECO:0000313" key="2">
    <source>
        <dbReference type="Proteomes" id="UP001165101"/>
    </source>
</evidence>
<comment type="caution">
    <text evidence="1">The sequence shown here is derived from an EMBL/GenBank/DDBJ whole genome shotgun (WGS) entry which is preliminary data.</text>
</comment>
<keyword evidence="2" id="KW-1185">Reference proteome</keyword>
<proteinExistence type="predicted"/>
<organism evidence="1 2">
    <name type="scientific">Candida boidinii</name>
    <name type="common">Yeast</name>
    <dbReference type="NCBI Taxonomy" id="5477"/>
    <lineage>
        <taxon>Eukaryota</taxon>
        <taxon>Fungi</taxon>
        <taxon>Dikarya</taxon>
        <taxon>Ascomycota</taxon>
        <taxon>Saccharomycotina</taxon>
        <taxon>Pichiomycetes</taxon>
        <taxon>Pichiales</taxon>
        <taxon>Pichiaceae</taxon>
        <taxon>Ogataea</taxon>
        <taxon>Ogataea/Candida clade</taxon>
    </lineage>
</organism>
<protein>
    <submittedName>
        <fullName evidence="1">Unnamed protein product</fullName>
    </submittedName>
</protein>
<sequence length="391" mass="45762">MSVKGSKFSFESYEESLLDSFETVGSTIDKIVSLRKSANKQLDTNVRKEINEIERELVLENLKLTRQKDFIKNRNNELFHKLALKYSRFNQLYNPKLCEFKELNLTNSLMHQRYNDELMKLPQVKSIDLDNTNDKQWLDDLNKDKITVSKDLDVLASVEVKTNDMDTTGSINSGVNFMQVEFEDADEIINHLKEVIRKEEIKRFRLTNLNDKIYERERVLLNRMNSKWIEKLGKLNDFIDKDCKLMKNEIKSVRGDKEAEAEEQMILSGNRVGVDEDDDDFDDDEVREIVNGEEDDEENEDHEDHDADEEEDEEIDDDHEDDEDGDEYMEDDEEMHYNDEEMDDVHSNIDEGDEAKSKDPSHTPTPNPVDENTENPEVIIMLDEDEEIEGA</sequence>
<accession>A0ACB5TQK6</accession>
<gene>
    <name evidence="1" type="ORF">Cboi01_000250500</name>
</gene>
<name>A0ACB5TQK6_CANBO</name>
<evidence type="ECO:0000313" key="1">
    <source>
        <dbReference type="EMBL" id="GME91923.1"/>
    </source>
</evidence>
<dbReference type="EMBL" id="BSXV01001145">
    <property type="protein sequence ID" value="GME91923.1"/>
    <property type="molecule type" value="Genomic_DNA"/>
</dbReference>